<dbReference type="PANTHER" id="PTHR21198:SF7">
    <property type="entry name" value="ASPARTATE-GLUTAMATE RACEMASE FAMILY"/>
    <property type="match status" value="1"/>
</dbReference>
<dbReference type="PROSITE" id="PS00923">
    <property type="entry name" value="ASP_GLU_RACEMASE_1"/>
    <property type="match status" value="1"/>
</dbReference>
<reference evidence="3" key="2">
    <citation type="submission" date="2021-04" db="EMBL/GenBank/DDBJ databases">
        <authorList>
            <person name="Gilroy R."/>
        </authorList>
    </citation>
    <scope>NUCLEOTIDE SEQUENCE</scope>
    <source>
        <strain evidence="3">ChiBcec1-1093</strain>
    </source>
</reference>
<dbReference type="InterPro" id="IPR015942">
    <property type="entry name" value="Asp/Glu/hydantoin_racemase"/>
</dbReference>
<protein>
    <submittedName>
        <fullName evidence="3">Aspartate/glutamate racemase family protein</fullName>
    </submittedName>
</protein>
<gene>
    <name evidence="3" type="ORF">IAA17_02255</name>
</gene>
<dbReference type="Pfam" id="PF01177">
    <property type="entry name" value="Asp_Glu_race"/>
    <property type="match status" value="1"/>
</dbReference>
<evidence type="ECO:0000256" key="1">
    <source>
        <dbReference type="ARBA" id="ARBA00007847"/>
    </source>
</evidence>
<dbReference type="SUPFAM" id="SSF53681">
    <property type="entry name" value="Aspartate/glutamate racemase"/>
    <property type="match status" value="2"/>
</dbReference>
<dbReference type="Proteomes" id="UP000824101">
    <property type="component" value="Unassembled WGS sequence"/>
</dbReference>
<dbReference type="NCBIfam" id="TIGR00035">
    <property type="entry name" value="asp_race"/>
    <property type="match status" value="1"/>
</dbReference>
<evidence type="ECO:0000256" key="2">
    <source>
        <dbReference type="ARBA" id="ARBA00023235"/>
    </source>
</evidence>
<proteinExistence type="inferred from homology"/>
<dbReference type="EMBL" id="DXBC01000038">
    <property type="protein sequence ID" value="HIZ78601.1"/>
    <property type="molecule type" value="Genomic_DNA"/>
</dbReference>
<keyword evidence="2" id="KW-0413">Isomerase</keyword>
<organism evidence="3 4">
    <name type="scientific">Candidatus Lachnoclostridium stercorigallinarum</name>
    <dbReference type="NCBI Taxonomy" id="2838634"/>
    <lineage>
        <taxon>Bacteria</taxon>
        <taxon>Bacillati</taxon>
        <taxon>Bacillota</taxon>
        <taxon>Clostridia</taxon>
        <taxon>Lachnospirales</taxon>
        <taxon>Lachnospiraceae</taxon>
    </lineage>
</organism>
<evidence type="ECO:0000313" key="3">
    <source>
        <dbReference type="EMBL" id="HIZ78601.1"/>
    </source>
</evidence>
<dbReference type="PANTHER" id="PTHR21198">
    <property type="entry name" value="GLUTAMATE RACEMASE"/>
    <property type="match status" value="1"/>
</dbReference>
<reference evidence="3" key="1">
    <citation type="journal article" date="2021" name="PeerJ">
        <title>Extensive microbial diversity within the chicken gut microbiome revealed by metagenomics and culture.</title>
        <authorList>
            <person name="Gilroy R."/>
            <person name="Ravi A."/>
            <person name="Getino M."/>
            <person name="Pursley I."/>
            <person name="Horton D.L."/>
            <person name="Alikhan N.F."/>
            <person name="Baker D."/>
            <person name="Gharbi K."/>
            <person name="Hall N."/>
            <person name="Watson M."/>
            <person name="Adriaenssens E.M."/>
            <person name="Foster-Nyarko E."/>
            <person name="Jarju S."/>
            <person name="Secka A."/>
            <person name="Antonio M."/>
            <person name="Oren A."/>
            <person name="Chaudhuri R.R."/>
            <person name="La Ragione R."/>
            <person name="Hildebrand F."/>
            <person name="Pallen M.J."/>
        </authorList>
    </citation>
    <scope>NUCLEOTIDE SEQUENCE</scope>
    <source>
        <strain evidence="3">ChiBcec1-1093</strain>
    </source>
</reference>
<dbReference type="InterPro" id="IPR018187">
    <property type="entry name" value="Asp/Glu_racemase_AS_1"/>
</dbReference>
<comment type="caution">
    <text evidence="3">The sequence shown here is derived from an EMBL/GenBank/DDBJ whole genome shotgun (WGS) entry which is preliminary data.</text>
</comment>
<sequence length="230" mass="25563">MKTIGLLGGMSWESTVTYYQIINETVKRELGGLHSAKILLYSVDFAEIEECQAKGDWERSGEILAKAAENLEKAGADFIVICTNTMHKVAPQIQENIHIPILHIAEVTADELKSREIERTALLGTKYTMTQDFYKAKLEEAGIQVLVPDEADRETVNNIIYGELCLGVIREESRKAYRKIIGKLAEKGAQAVILGCTEIGLLVKQEDTALPVFDTTLIHGERAARLAMEE</sequence>
<name>A0A9D2GH15_9FIRM</name>
<dbReference type="InterPro" id="IPR001920">
    <property type="entry name" value="Asp/Glu_race"/>
</dbReference>
<dbReference type="Gene3D" id="3.40.50.1860">
    <property type="match status" value="2"/>
</dbReference>
<dbReference type="InterPro" id="IPR004380">
    <property type="entry name" value="Asp_race"/>
</dbReference>
<comment type="similarity">
    <text evidence="1">Belongs to the aspartate/glutamate racemases family.</text>
</comment>
<dbReference type="AlphaFoldDB" id="A0A9D2GH15"/>
<evidence type="ECO:0000313" key="4">
    <source>
        <dbReference type="Proteomes" id="UP000824101"/>
    </source>
</evidence>
<dbReference type="GO" id="GO:0047661">
    <property type="term" value="F:amino-acid racemase activity"/>
    <property type="evidence" value="ECO:0007669"/>
    <property type="project" value="InterPro"/>
</dbReference>
<accession>A0A9D2GH15</accession>